<dbReference type="AlphaFoldDB" id="A0A0L0HU39"/>
<keyword evidence="1" id="KW-0539">Nucleus</keyword>
<dbReference type="InterPro" id="IPR050851">
    <property type="entry name" value="mRNA_Cap_2O-Ribose_MeTrfase"/>
</dbReference>
<evidence type="ECO:0000259" key="3">
    <source>
        <dbReference type="PROSITE" id="PS51613"/>
    </source>
</evidence>
<dbReference type="Proteomes" id="UP000053201">
    <property type="component" value="Unassembled WGS sequence"/>
</dbReference>
<organism evidence="4 5">
    <name type="scientific">Spizellomyces punctatus (strain DAOM BR117)</name>
    <dbReference type="NCBI Taxonomy" id="645134"/>
    <lineage>
        <taxon>Eukaryota</taxon>
        <taxon>Fungi</taxon>
        <taxon>Fungi incertae sedis</taxon>
        <taxon>Chytridiomycota</taxon>
        <taxon>Chytridiomycota incertae sedis</taxon>
        <taxon>Chytridiomycetes</taxon>
        <taxon>Spizellomycetales</taxon>
        <taxon>Spizellomycetaceae</taxon>
        <taxon>Spizellomyces</taxon>
    </lineage>
</organism>
<proteinExistence type="predicted"/>
<dbReference type="OrthoDB" id="10251234at2759"/>
<feature type="domain" description="RrmJ-type SAM-dependent 2'-O-MTase" evidence="3">
    <location>
        <begin position="142"/>
        <end position="350"/>
    </location>
</feature>
<dbReference type="PANTHER" id="PTHR16121:SF0">
    <property type="entry name" value="CAP-SPECIFIC MRNA (NUCLEOSIDE-2'-O-)-METHYLTRANSFERASE 1"/>
    <property type="match status" value="1"/>
</dbReference>
<dbReference type="RefSeq" id="XP_016612910.1">
    <property type="nucleotide sequence ID" value="XM_016748898.1"/>
</dbReference>
<dbReference type="GO" id="GO:0032259">
    <property type="term" value="P:methylation"/>
    <property type="evidence" value="ECO:0007669"/>
    <property type="project" value="UniProtKB-KW"/>
</dbReference>
<keyword evidence="1" id="KW-0489">Methyltransferase</keyword>
<dbReference type="GO" id="GO:0003676">
    <property type="term" value="F:nucleic acid binding"/>
    <property type="evidence" value="ECO:0007669"/>
    <property type="project" value="UniProtKB-UniRule"/>
</dbReference>
<dbReference type="GO" id="GO:0006370">
    <property type="term" value="P:7-methylguanosine mRNA capping"/>
    <property type="evidence" value="ECO:0007669"/>
    <property type="project" value="UniProtKB-UniRule"/>
</dbReference>
<dbReference type="GeneID" id="27684289"/>
<keyword evidence="1" id="KW-0949">S-adenosyl-L-methionine</keyword>
<dbReference type="InterPro" id="IPR025816">
    <property type="entry name" value="RrmJ-type_MeTrfase"/>
</dbReference>
<name>A0A0L0HU39_SPIPD</name>
<dbReference type="GO" id="GO:0004483">
    <property type="term" value="F:methyltransferase cap1 activity"/>
    <property type="evidence" value="ECO:0007669"/>
    <property type="project" value="UniProtKB-UniRule"/>
</dbReference>
<sequence length="521" mass="59892">MATTGNDLYTDDPEYIATPLVSPVPPPQLTPPRLRNRHDNGRAPVDRAFPPSPAVYRTDKTVAHEQSVQWMVCDASLEDDEWLQHLRILVEEVGETDYSRFCEKTIVENLVAAKEKLKDLAPQDMYRAKSRANPYQCLGKSIFAYPTAVKMANMDALFQFTDINARTGTGELRFADLCSGPGGFTEYLLWRANARGIPIRGWGMTSRGRQDSALDRMHPDSCVKQLFEPFYGDGTGDLRKNENIRGFHELVEYATNNEGLDLVMADSGEIDIAGNQEYHIRQLVLCQVLAALLVLRKHGDFVMQIFDVFTPFTVDILYILYRCFEKVTIVKPLASPPDTAERYIVCRNLRVPHPPRIIEHLFAVNDRMNDLRAHQAKDALEVTGLMDRDAVNGDEKFIDRVRSVNMRLCIRQTEALQELRKYADDPSLSSFDQIEVRNRCLREWKLPIPDPPPPERQWQERHSHQDRRSTERFSPYGRRDGDRRNFGRSSYNGRSGRGMDGRYPHEDRATYRDGGHHRDHR</sequence>
<comment type="subcellular location">
    <subcellularLocation>
        <location evidence="1">Nucleus</location>
    </subcellularLocation>
</comment>
<dbReference type="PROSITE" id="PS51613">
    <property type="entry name" value="SAM_MT_RRMJ"/>
    <property type="match status" value="1"/>
</dbReference>
<accession>A0A0L0HU39</accession>
<evidence type="ECO:0000256" key="1">
    <source>
        <dbReference type="RuleBase" id="RU368012"/>
    </source>
</evidence>
<dbReference type="GO" id="GO:0016556">
    <property type="term" value="P:mRNA modification"/>
    <property type="evidence" value="ECO:0007669"/>
    <property type="project" value="UniProtKB-UniRule"/>
</dbReference>
<keyword evidence="1" id="KW-0808">Transferase</keyword>
<protein>
    <recommendedName>
        <fullName evidence="1">Cap-specific mRNA (nucleoside-2'-O-)-methyltransferase 1</fullName>
        <ecNumber evidence="1">2.1.1.57</ecNumber>
    </recommendedName>
    <alternativeName>
        <fullName evidence="1">Cap1 2'O-ribose methyltransferase 1</fullName>
    </alternativeName>
</protein>
<dbReference type="InterPro" id="IPR029063">
    <property type="entry name" value="SAM-dependent_MTases_sf"/>
</dbReference>
<dbReference type="EC" id="2.1.1.57" evidence="1"/>
<dbReference type="Gene3D" id="3.40.50.12760">
    <property type="match status" value="1"/>
</dbReference>
<feature type="region of interest" description="Disordered" evidence="2">
    <location>
        <begin position="1"/>
        <end position="51"/>
    </location>
</feature>
<feature type="compositionally biased region" description="Basic and acidic residues" evidence="2">
    <location>
        <begin position="457"/>
        <end position="485"/>
    </location>
</feature>
<comment type="function">
    <text evidence="1">S-adenosyl-L-methionine-dependent methyltransferase that mediates RNA cap1 2'-O-ribose methylation to the 5'-cap structure of RNAs. Methylates the ribose of the first nucleotide of a m(7)GpppG-capped mRNA to produce m(7)GpppNmp (cap1).</text>
</comment>
<comment type="catalytic activity">
    <reaction evidence="1">
        <text>a 5'-end (N(7)-methyl 5'-triphosphoguanosine)-ribonucleoside in mRNA + S-adenosyl-L-methionine = a 5'-end (N(7)-methyl 5'-triphosphoguanosine)-(2'-O-methyl-ribonucleoside) in mRNA + S-adenosyl-L-homocysteine + H(+)</text>
        <dbReference type="Rhea" id="RHEA:67020"/>
        <dbReference type="Rhea" id="RHEA-COMP:17167"/>
        <dbReference type="Rhea" id="RHEA-COMP:17168"/>
        <dbReference type="ChEBI" id="CHEBI:15378"/>
        <dbReference type="ChEBI" id="CHEBI:57856"/>
        <dbReference type="ChEBI" id="CHEBI:59789"/>
        <dbReference type="ChEBI" id="CHEBI:156461"/>
        <dbReference type="ChEBI" id="CHEBI:167609"/>
        <dbReference type="EC" id="2.1.1.57"/>
    </reaction>
</comment>
<dbReference type="InterPro" id="IPR002877">
    <property type="entry name" value="RNA_MeTrfase_FtsJ_dom"/>
</dbReference>
<feature type="region of interest" description="Disordered" evidence="2">
    <location>
        <begin position="446"/>
        <end position="521"/>
    </location>
</feature>
<keyword evidence="1" id="KW-0506">mRNA capping</keyword>
<dbReference type="OMA" id="LANTIEC"/>
<dbReference type="Pfam" id="PF01728">
    <property type="entry name" value="FtsJ"/>
    <property type="match status" value="1"/>
</dbReference>
<dbReference type="VEuPathDB" id="FungiDB:SPPG_00569"/>
<dbReference type="SUPFAM" id="SSF53335">
    <property type="entry name" value="S-adenosyl-L-methionine-dependent methyltransferases"/>
    <property type="match status" value="1"/>
</dbReference>
<keyword evidence="5" id="KW-1185">Reference proteome</keyword>
<evidence type="ECO:0000313" key="4">
    <source>
        <dbReference type="EMBL" id="KND04871.1"/>
    </source>
</evidence>
<evidence type="ECO:0000256" key="2">
    <source>
        <dbReference type="SAM" id="MobiDB-lite"/>
    </source>
</evidence>
<gene>
    <name evidence="4" type="ORF">SPPG_00569</name>
</gene>
<dbReference type="STRING" id="645134.A0A0L0HU39"/>
<evidence type="ECO:0000313" key="5">
    <source>
        <dbReference type="Proteomes" id="UP000053201"/>
    </source>
</evidence>
<reference evidence="4 5" key="1">
    <citation type="submission" date="2009-08" db="EMBL/GenBank/DDBJ databases">
        <title>The Genome Sequence of Spizellomyces punctatus strain DAOM BR117.</title>
        <authorList>
            <consortium name="The Broad Institute Genome Sequencing Platform"/>
            <person name="Russ C."/>
            <person name="Cuomo C."/>
            <person name="Shea T."/>
            <person name="Young S.K."/>
            <person name="Zeng Q."/>
            <person name="Koehrsen M."/>
            <person name="Haas B."/>
            <person name="Borodovsky M."/>
            <person name="Guigo R."/>
            <person name="Alvarado L."/>
            <person name="Berlin A."/>
            <person name="Bochicchio J."/>
            <person name="Borenstein D."/>
            <person name="Chapman S."/>
            <person name="Chen Z."/>
            <person name="Engels R."/>
            <person name="Freedman E."/>
            <person name="Gellesch M."/>
            <person name="Goldberg J."/>
            <person name="Griggs A."/>
            <person name="Gujja S."/>
            <person name="Heiman D."/>
            <person name="Hepburn T."/>
            <person name="Howarth C."/>
            <person name="Jen D."/>
            <person name="Larson L."/>
            <person name="Lewis B."/>
            <person name="Mehta T."/>
            <person name="Park D."/>
            <person name="Pearson M."/>
            <person name="Roberts A."/>
            <person name="Saif S."/>
            <person name="Shenoy N."/>
            <person name="Sisk P."/>
            <person name="Stolte C."/>
            <person name="Sykes S."/>
            <person name="Thomson T."/>
            <person name="Walk T."/>
            <person name="White J."/>
            <person name="Yandava C."/>
            <person name="Burger G."/>
            <person name="Gray M.W."/>
            <person name="Holland P.W.H."/>
            <person name="King N."/>
            <person name="Lang F.B.F."/>
            <person name="Roger A.J."/>
            <person name="Ruiz-Trillo I."/>
            <person name="Lander E."/>
            <person name="Nusbaum C."/>
        </authorList>
    </citation>
    <scope>NUCLEOTIDE SEQUENCE [LARGE SCALE GENOMIC DNA]</scope>
    <source>
        <strain evidence="4 5">DAOM BR117</strain>
    </source>
</reference>
<dbReference type="GO" id="GO:0005737">
    <property type="term" value="C:cytoplasm"/>
    <property type="evidence" value="ECO:0007669"/>
    <property type="project" value="TreeGrafter"/>
</dbReference>
<feature type="compositionally biased region" description="Basic and acidic residues" evidence="2">
    <location>
        <begin position="497"/>
        <end position="521"/>
    </location>
</feature>
<dbReference type="PANTHER" id="PTHR16121">
    <property type="entry name" value="CAP-SPECIFIC MRNA (NUCLEOSIDE-2'-O-)-METHYLTRANSFERASE 1-RELATED"/>
    <property type="match status" value="1"/>
</dbReference>
<keyword evidence="1" id="KW-0507">mRNA processing</keyword>
<dbReference type="GO" id="GO:0005634">
    <property type="term" value="C:nucleus"/>
    <property type="evidence" value="ECO:0007669"/>
    <property type="project" value="UniProtKB-SubCell"/>
</dbReference>
<dbReference type="EMBL" id="KQ257450">
    <property type="protein sequence ID" value="KND04871.1"/>
    <property type="molecule type" value="Genomic_DNA"/>
</dbReference>
<dbReference type="InParanoid" id="A0A0L0HU39"/>
<dbReference type="eggNOG" id="KOG3673">
    <property type="taxonomic scope" value="Eukaryota"/>
</dbReference>